<name>A0AAV9LZ95_9SOLN</name>
<organism evidence="2 3">
    <name type="scientific">Solanum pinnatisectum</name>
    <name type="common">tansyleaf nightshade</name>
    <dbReference type="NCBI Taxonomy" id="50273"/>
    <lineage>
        <taxon>Eukaryota</taxon>
        <taxon>Viridiplantae</taxon>
        <taxon>Streptophyta</taxon>
        <taxon>Embryophyta</taxon>
        <taxon>Tracheophyta</taxon>
        <taxon>Spermatophyta</taxon>
        <taxon>Magnoliopsida</taxon>
        <taxon>eudicotyledons</taxon>
        <taxon>Gunneridae</taxon>
        <taxon>Pentapetalae</taxon>
        <taxon>asterids</taxon>
        <taxon>lamiids</taxon>
        <taxon>Solanales</taxon>
        <taxon>Solanaceae</taxon>
        <taxon>Solanoideae</taxon>
        <taxon>Solaneae</taxon>
        <taxon>Solanum</taxon>
    </lineage>
</organism>
<evidence type="ECO:0000259" key="1">
    <source>
        <dbReference type="Pfam" id="PF14383"/>
    </source>
</evidence>
<sequence length="316" mass="36204">MAKNPKDTTSTECFSSIFQRLICGGSLPTHPSDQFKEPKRTTSYEANSNKLVGAATNSPGIVARLMGLDSLPKEEVEKSNFGSFSRSKSVNSLDYLMQFDLTQQFHHRRVRTSVSFRDIPNLDHQEFKSEYLVFCFNENQEMMKPKKKRQDVEKKEVSGKQNRIIGNKVKKQVKFEDYPTKMCVESKKRKSKCVVSTKIQPLFNNSEDSSSIHLQQAATIPAEGKMQLNSRKSAVEHAIKSKVEKQKEISKEKDHYIKVVGEICRLTEEELNESHWITTIRTGENISFEDLCQQFGQEVLQLLIDQLVDELVIFAQ</sequence>
<dbReference type="Proteomes" id="UP001311915">
    <property type="component" value="Unassembled WGS sequence"/>
</dbReference>
<dbReference type="PANTHER" id="PTHR35499:SF4">
    <property type="entry name" value="ALC-INTERACTING PROTEIN 1"/>
    <property type="match status" value="1"/>
</dbReference>
<accession>A0AAV9LZ95</accession>
<evidence type="ECO:0000313" key="3">
    <source>
        <dbReference type="Proteomes" id="UP001311915"/>
    </source>
</evidence>
<dbReference type="EMBL" id="JAWPEI010000003">
    <property type="protein sequence ID" value="KAK4731095.1"/>
    <property type="molecule type" value="Genomic_DNA"/>
</dbReference>
<proteinExistence type="predicted"/>
<evidence type="ECO:0000313" key="2">
    <source>
        <dbReference type="EMBL" id="KAK4731095.1"/>
    </source>
</evidence>
<keyword evidence="3" id="KW-1185">Reference proteome</keyword>
<gene>
    <name evidence="2" type="ORF">R3W88_024083</name>
</gene>
<dbReference type="InterPro" id="IPR032795">
    <property type="entry name" value="DUF3741-assoc"/>
</dbReference>
<protein>
    <recommendedName>
        <fullName evidence="1">DUF3741 domain-containing protein</fullName>
    </recommendedName>
</protein>
<comment type="caution">
    <text evidence="2">The sequence shown here is derived from an EMBL/GenBank/DDBJ whole genome shotgun (WGS) entry which is preliminary data.</text>
</comment>
<dbReference type="PANTHER" id="PTHR35499">
    <property type="entry name" value="OS05G0128300 PROTEIN"/>
    <property type="match status" value="1"/>
</dbReference>
<dbReference type="AlphaFoldDB" id="A0AAV9LZ95"/>
<dbReference type="Pfam" id="PF14383">
    <property type="entry name" value="VARLMGL"/>
    <property type="match status" value="1"/>
</dbReference>
<reference evidence="2 3" key="1">
    <citation type="submission" date="2023-10" db="EMBL/GenBank/DDBJ databases">
        <title>Genome-Wide Identification Analysis in wild type Solanum Pinnatisectum Reveals Some Genes Defensing Phytophthora Infestans.</title>
        <authorList>
            <person name="Sun C."/>
        </authorList>
    </citation>
    <scope>NUCLEOTIDE SEQUENCE [LARGE SCALE GENOMIC DNA]</scope>
    <source>
        <strain evidence="2">LQN</strain>
        <tissue evidence="2">Leaf</tissue>
    </source>
</reference>
<feature type="domain" description="DUF3741" evidence="1">
    <location>
        <begin position="56"/>
        <end position="74"/>
    </location>
</feature>